<dbReference type="OrthoDB" id="2793163at2"/>
<sequence>MNLMGKEDREYSNQEIPQVSVIAFRTCPICRKKHSQKVCEQISEADLVHTDAMLVGKWLYPIPKLTCCDGAIEATHAKLLWIIPQPGESVPFRIGSKDIPAVSEKTSLYGEIISPKRLAELQNLWIAQECLWLEKKEEYVKHSSAFFHSCWPQPAKEMDPWQMVDLLDELNMLPEDLKNLTRDKSVRTRPRGDKKRYMVVKRIKDYVIREFPKSHLDLFFYHTVDRIIYFSLLPGIYSGKWDVLTYETSLGQTLLSFLLLTFPLIDQLRYLRTEATVALLSGTEGNHESELRRYVKLVKKQLTEKEASLQRVTVELQQTRERTALLEKKLYEAKEEVRKLQEQLVALRKEASETDYIRKIKNLKGLIDDLQSEISRYQTEQKKNSPANSPSNLPVNRSDELADVMFLGQRRAEQPLHIDVLKGKTVGIFGALRDHGEREKLPFRILCQDGEKQAECKRILPQCDAIVVLTQHIAHGTMWMIKEYAAMTSKPLIFSRHTSIPLILQQLSQVLPREDANTLFSPEDRG</sequence>
<dbReference type="AlphaFoldDB" id="A0A6I3SJW2"/>
<reference evidence="2 3" key="1">
    <citation type="submission" date="2019-11" db="EMBL/GenBank/DDBJ databases">
        <title>Whole-genome sequence of a the green, strictly anaerobic photosynthetic bacterium Heliobacillus mobilis DSM 6151.</title>
        <authorList>
            <person name="Kyndt J.A."/>
            <person name="Meyer T.E."/>
        </authorList>
    </citation>
    <scope>NUCLEOTIDE SEQUENCE [LARGE SCALE GENOMIC DNA]</scope>
    <source>
        <strain evidence="2 3">DSM 6151</strain>
    </source>
</reference>
<dbReference type="RefSeq" id="WP_155476309.1">
    <property type="nucleotide sequence ID" value="NZ_WNKU01000009.1"/>
</dbReference>
<accession>A0A6I3SJW2</accession>
<keyword evidence="3" id="KW-1185">Reference proteome</keyword>
<evidence type="ECO:0000313" key="2">
    <source>
        <dbReference type="EMBL" id="MTV49208.1"/>
    </source>
</evidence>
<dbReference type="EMBL" id="WNKU01000009">
    <property type="protein sequence ID" value="MTV49208.1"/>
    <property type="molecule type" value="Genomic_DNA"/>
</dbReference>
<gene>
    <name evidence="2" type="ORF">GJ688_09480</name>
</gene>
<organism evidence="2 3">
    <name type="scientific">Heliobacterium mobile</name>
    <name type="common">Heliobacillus mobilis</name>
    <dbReference type="NCBI Taxonomy" id="28064"/>
    <lineage>
        <taxon>Bacteria</taxon>
        <taxon>Bacillati</taxon>
        <taxon>Bacillota</taxon>
        <taxon>Clostridia</taxon>
        <taxon>Eubacteriales</taxon>
        <taxon>Heliobacteriaceae</taxon>
        <taxon>Heliobacterium</taxon>
    </lineage>
</organism>
<evidence type="ECO:0000256" key="1">
    <source>
        <dbReference type="SAM" id="Coils"/>
    </source>
</evidence>
<proteinExistence type="predicted"/>
<protein>
    <recommendedName>
        <fullName evidence="4">DUF2325 domain-containing protein</fullName>
    </recommendedName>
</protein>
<evidence type="ECO:0000313" key="3">
    <source>
        <dbReference type="Proteomes" id="UP000430670"/>
    </source>
</evidence>
<keyword evidence="1" id="KW-0175">Coiled coil</keyword>
<dbReference type="Proteomes" id="UP000430670">
    <property type="component" value="Unassembled WGS sequence"/>
</dbReference>
<name>A0A6I3SJW2_HELMO</name>
<comment type="caution">
    <text evidence="2">The sequence shown here is derived from an EMBL/GenBank/DDBJ whole genome shotgun (WGS) entry which is preliminary data.</text>
</comment>
<feature type="coiled-coil region" evidence="1">
    <location>
        <begin position="302"/>
        <end position="380"/>
    </location>
</feature>
<evidence type="ECO:0008006" key="4">
    <source>
        <dbReference type="Google" id="ProtNLM"/>
    </source>
</evidence>